<comment type="caution">
    <text evidence="4">The sequence shown here is derived from an EMBL/GenBank/DDBJ whole genome shotgun (WGS) entry which is preliminary data.</text>
</comment>
<evidence type="ECO:0000256" key="1">
    <source>
        <dbReference type="PROSITE-ProRule" id="PRU00244"/>
    </source>
</evidence>
<proteinExistence type="predicted"/>
<feature type="transmembrane region" description="Helical" evidence="1">
    <location>
        <begin position="23"/>
        <end position="44"/>
    </location>
</feature>
<feature type="transmembrane region" description="Helical" evidence="1">
    <location>
        <begin position="56"/>
        <end position="81"/>
    </location>
</feature>
<keyword evidence="1" id="KW-0472">Membrane</keyword>
<keyword evidence="5" id="KW-1185">Reference proteome</keyword>
<reference evidence="4 5" key="1">
    <citation type="submission" date="2018-03" db="EMBL/GenBank/DDBJ databases">
        <title>Genomic Encyclopedia of Archaeal and Bacterial Type Strains, Phase II (KMG-II): from individual species to whole genera.</title>
        <authorList>
            <person name="Goeker M."/>
        </authorList>
    </citation>
    <scope>NUCLEOTIDE SEQUENCE [LARGE SCALE GENOMIC DNA]</scope>
    <source>
        <strain evidence="4 5">DSM 100212</strain>
    </source>
</reference>
<feature type="domain" description="MHYT" evidence="2">
    <location>
        <begin position="21"/>
        <end position="208"/>
    </location>
</feature>
<dbReference type="Proteomes" id="UP000238392">
    <property type="component" value="Unassembled WGS sequence"/>
</dbReference>
<dbReference type="PANTHER" id="PTHR35152:SF1">
    <property type="entry name" value="DOMAIN SIGNALLING PROTEIN, PUTATIVE (AFU_ORTHOLOGUE AFUA_5G11310)-RELATED"/>
    <property type="match status" value="1"/>
</dbReference>
<dbReference type="InterPro" id="IPR007492">
    <property type="entry name" value="LytTR_DNA-bd_dom"/>
</dbReference>
<name>A0A2T0WE48_9RHOB</name>
<gene>
    <name evidence="4" type="ORF">CLV74_11932</name>
</gene>
<dbReference type="PROSITE" id="PS50930">
    <property type="entry name" value="HTH_LYTTR"/>
    <property type="match status" value="1"/>
</dbReference>
<dbReference type="EMBL" id="PVTQ01000019">
    <property type="protein sequence ID" value="PRY84935.1"/>
    <property type="molecule type" value="Genomic_DNA"/>
</dbReference>
<feature type="transmembrane region" description="Helical" evidence="1">
    <location>
        <begin position="119"/>
        <end position="139"/>
    </location>
</feature>
<dbReference type="PROSITE" id="PS50924">
    <property type="entry name" value="MHYT"/>
    <property type="match status" value="1"/>
</dbReference>
<dbReference type="InterPro" id="IPR012073">
    <property type="entry name" value="LytTR_MHYT"/>
</dbReference>
<dbReference type="GO" id="GO:0016020">
    <property type="term" value="C:membrane"/>
    <property type="evidence" value="ECO:0007669"/>
    <property type="project" value="UniProtKB-UniRule"/>
</dbReference>
<dbReference type="AlphaFoldDB" id="A0A2T0WE48"/>
<keyword evidence="1" id="KW-0812">Transmembrane</keyword>
<feature type="transmembrane region" description="Helical" evidence="1">
    <location>
        <begin position="224"/>
        <end position="243"/>
    </location>
</feature>
<sequence>MLRQSVASCMLRAMEFIDYQHNYWLLAIAFLVALVAGATGLSLTKDLSKKTVLQRKLSVALAGITLGGGIWSMHFVAMLGLQMPILFYYDAAVTLVSALIAILIVTMALLLLHFTKRTHVTIFAAGVLVGVGVLTMHYVGMAGMQLCRPVYTAFGVISSSVLAIGLCILAFGIAYGSRTNRNILIGTICFGVAVTAVHSLAMTSTNFIAEAATQEIGPLISNEVMAIGVILSSFVIFGAFLWVGSTMLVPNEIAPSPAPQEAAIDAAPAALTQKPKAPAAPLWLPCEKDGGKVRVPATDIAFVRADGHYTQVYTSNGRFYCVWPITEATKRLLPEGFIKVHRSYLVNPGKVARFERSKDKGRCSFAVTGLPDVPVSRSHLKDAEDVFA</sequence>
<dbReference type="InterPro" id="IPR005330">
    <property type="entry name" value="MHYT_dom"/>
</dbReference>
<dbReference type="Pfam" id="PF03707">
    <property type="entry name" value="MHYT"/>
    <property type="match status" value="2"/>
</dbReference>
<protein>
    <submittedName>
        <fullName evidence="4">NO-binding membrane sensor protein with MHYT domain</fullName>
    </submittedName>
</protein>
<evidence type="ECO:0000259" key="3">
    <source>
        <dbReference type="PROSITE" id="PS50930"/>
    </source>
</evidence>
<evidence type="ECO:0000259" key="2">
    <source>
        <dbReference type="PROSITE" id="PS50924"/>
    </source>
</evidence>
<dbReference type="PIRSF" id="PIRSF036615">
    <property type="entry name" value="MHYT_LytTR"/>
    <property type="match status" value="1"/>
</dbReference>
<dbReference type="PANTHER" id="PTHR35152">
    <property type="entry name" value="DOMAIN SIGNALLING PROTEIN, PUTATIVE (AFU_ORTHOLOGUE AFUA_5G11310)-RELATED"/>
    <property type="match status" value="1"/>
</dbReference>
<keyword evidence="1" id="KW-1133">Transmembrane helix</keyword>
<feature type="transmembrane region" description="Helical" evidence="1">
    <location>
        <begin position="151"/>
        <end position="176"/>
    </location>
</feature>
<organism evidence="4 5">
    <name type="scientific">Donghicola tyrosinivorans</name>
    <dbReference type="NCBI Taxonomy" id="1652492"/>
    <lineage>
        <taxon>Bacteria</taxon>
        <taxon>Pseudomonadati</taxon>
        <taxon>Pseudomonadota</taxon>
        <taxon>Alphaproteobacteria</taxon>
        <taxon>Rhodobacterales</taxon>
        <taxon>Roseobacteraceae</taxon>
        <taxon>Donghicola</taxon>
    </lineage>
</organism>
<feature type="transmembrane region" description="Helical" evidence="1">
    <location>
        <begin position="183"/>
        <end position="204"/>
    </location>
</feature>
<dbReference type="GO" id="GO:0003677">
    <property type="term" value="F:DNA binding"/>
    <property type="evidence" value="ECO:0007669"/>
    <property type="project" value="InterPro"/>
</dbReference>
<feature type="transmembrane region" description="Helical" evidence="1">
    <location>
        <begin position="87"/>
        <end position="112"/>
    </location>
</feature>
<evidence type="ECO:0000313" key="4">
    <source>
        <dbReference type="EMBL" id="PRY84935.1"/>
    </source>
</evidence>
<evidence type="ECO:0000313" key="5">
    <source>
        <dbReference type="Proteomes" id="UP000238392"/>
    </source>
</evidence>
<accession>A0A2T0WE48</accession>
<dbReference type="Gene3D" id="2.40.50.1020">
    <property type="entry name" value="LytTr DNA-binding domain"/>
    <property type="match status" value="1"/>
</dbReference>
<dbReference type="Pfam" id="PF04397">
    <property type="entry name" value="LytTR"/>
    <property type="match status" value="1"/>
</dbReference>
<feature type="domain" description="HTH LytTR-type" evidence="3">
    <location>
        <begin position="284"/>
        <end position="388"/>
    </location>
</feature>
<dbReference type="SMART" id="SM00850">
    <property type="entry name" value="LytTR"/>
    <property type="match status" value="1"/>
</dbReference>